<keyword evidence="5 6" id="KW-0472">Membrane</keyword>
<evidence type="ECO:0000256" key="4">
    <source>
        <dbReference type="ARBA" id="ARBA00022989"/>
    </source>
</evidence>
<dbReference type="Pfam" id="PF01925">
    <property type="entry name" value="TauE"/>
    <property type="match status" value="1"/>
</dbReference>
<keyword evidence="6" id="KW-1003">Cell membrane</keyword>
<gene>
    <name evidence="7" type="ORF">SAMN05660472_01653</name>
</gene>
<dbReference type="PANTHER" id="PTHR43701:SF2">
    <property type="entry name" value="MEMBRANE TRANSPORTER PROTEIN YJNA-RELATED"/>
    <property type="match status" value="1"/>
</dbReference>
<evidence type="ECO:0000313" key="7">
    <source>
        <dbReference type="EMBL" id="SDK59266.1"/>
    </source>
</evidence>
<dbReference type="EMBL" id="FNFP01000002">
    <property type="protein sequence ID" value="SDK59266.1"/>
    <property type="molecule type" value="Genomic_DNA"/>
</dbReference>
<feature type="transmembrane region" description="Helical" evidence="6">
    <location>
        <begin position="94"/>
        <end position="112"/>
    </location>
</feature>
<comment type="similarity">
    <text evidence="2 6">Belongs to the 4-toluene sulfonate uptake permease (TSUP) (TC 2.A.102) family.</text>
</comment>
<dbReference type="RefSeq" id="WP_090553233.1">
    <property type="nucleotide sequence ID" value="NZ_FNFP01000002.1"/>
</dbReference>
<evidence type="ECO:0000256" key="2">
    <source>
        <dbReference type="ARBA" id="ARBA00009142"/>
    </source>
</evidence>
<dbReference type="OrthoDB" id="25340at2"/>
<dbReference type="Proteomes" id="UP000198718">
    <property type="component" value="Unassembled WGS sequence"/>
</dbReference>
<keyword evidence="8" id="KW-1185">Reference proteome</keyword>
<evidence type="ECO:0000256" key="1">
    <source>
        <dbReference type="ARBA" id="ARBA00004141"/>
    </source>
</evidence>
<keyword evidence="3 6" id="KW-0812">Transmembrane</keyword>
<feature type="transmembrane region" description="Helical" evidence="6">
    <location>
        <begin position="38"/>
        <end position="57"/>
    </location>
</feature>
<accession>A0A1G9D5P1</accession>
<comment type="subcellular location">
    <subcellularLocation>
        <location evidence="6">Cell membrane</location>
        <topology evidence="6">Multi-pass membrane protein</topology>
    </subcellularLocation>
    <subcellularLocation>
        <location evidence="1">Membrane</location>
        <topology evidence="1">Multi-pass membrane protein</topology>
    </subcellularLocation>
</comment>
<reference evidence="7 8" key="1">
    <citation type="submission" date="2016-10" db="EMBL/GenBank/DDBJ databases">
        <authorList>
            <person name="de Groot N.N."/>
        </authorList>
    </citation>
    <scope>NUCLEOTIDE SEQUENCE [LARGE SCALE GENOMIC DNA]</scope>
    <source>
        <strain evidence="7 8">DSM 18346</strain>
    </source>
</reference>
<dbReference type="InterPro" id="IPR002781">
    <property type="entry name" value="TM_pro_TauE-like"/>
</dbReference>
<feature type="transmembrane region" description="Helical" evidence="6">
    <location>
        <begin position="7"/>
        <end position="32"/>
    </location>
</feature>
<dbReference type="InterPro" id="IPR051598">
    <property type="entry name" value="TSUP/Inactive_protease-like"/>
</dbReference>
<keyword evidence="4 6" id="KW-1133">Transmembrane helix</keyword>
<evidence type="ECO:0000256" key="6">
    <source>
        <dbReference type="RuleBase" id="RU363041"/>
    </source>
</evidence>
<dbReference type="PANTHER" id="PTHR43701">
    <property type="entry name" value="MEMBRANE TRANSPORTER PROTEIN MJ0441-RELATED"/>
    <property type="match status" value="1"/>
</dbReference>
<dbReference type="GO" id="GO:0005886">
    <property type="term" value="C:plasma membrane"/>
    <property type="evidence" value="ECO:0007669"/>
    <property type="project" value="UniProtKB-SubCell"/>
</dbReference>
<protein>
    <recommendedName>
        <fullName evidence="6">Probable membrane transporter protein</fullName>
    </recommendedName>
</protein>
<dbReference type="AlphaFoldDB" id="A0A1G9D5P1"/>
<dbReference type="STRING" id="393762.SAMN05660472_01653"/>
<name>A0A1G9D5P1_9FIRM</name>
<evidence type="ECO:0000256" key="3">
    <source>
        <dbReference type="ARBA" id="ARBA00022692"/>
    </source>
</evidence>
<evidence type="ECO:0000256" key="5">
    <source>
        <dbReference type="ARBA" id="ARBA00023136"/>
    </source>
</evidence>
<sequence length="122" mass="13304">MAIFILGLLAGIIGGMGIGGGTILIPGLIFLTNFKQQTIQSINLLSFIPVAIVALYIHIKNKDILFRLSLPIIFFGLIGAWAGSKLALTLPSSTLRRMFGIFLLVMGIYEIICKDKVKVKKK</sequence>
<feature type="transmembrane region" description="Helical" evidence="6">
    <location>
        <begin position="64"/>
        <end position="82"/>
    </location>
</feature>
<evidence type="ECO:0000313" key="8">
    <source>
        <dbReference type="Proteomes" id="UP000198718"/>
    </source>
</evidence>
<organism evidence="7 8">
    <name type="scientific">Natronincola ferrireducens</name>
    <dbReference type="NCBI Taxonomy" id="393762"/>
    <lineage>
        <taxon>Bacteria</taxon>
        <taxon>Bacillati</taxon>
        <taxon>Bacillota</taxon>
        <taxon>Clostridia</taxon>
        <taxon>Peptostreptococcales</taxon>
        <taxon>Natronincolaceae</taxon>
        <taxon>Natronincola</taxon>
    </lineage>
</organism>
<proteinExistence type="inferred from homology"/>